<gene>
    <name evidence="3" type="ORF">FAES_0882</name>
</gene>
<dbReference type="HOGENOM" id="CLU_2568793_0_0_10"/>
<dbReference type="eggNOG" id="ENOG502ZQ88">
    <property type="taxonomic scope" value="Bacteria"/>
</dbReference>
<dbReference type="OrthoDB" id="965354at2"/>
<dbReference type="EMBL" id="HE796683">
    <property type="protein sequence ID" value="CCG98893.1"/>
    <property type="molecule type" value="Genomic_DNA"/>
</dbReference>
<proteinExistence type="predicted"/>
<organism evidence="3 4">
    <name type="scientific">Fibrella aestuarina BUZ 2</name>
    <dbReference type="NCBI Taxonomy" id="1166018"/>
    <lineage>
        <taxon>Bacteria</taxon>
        <taxon>Pseudomonadati</taxon>
        <taxon>Bacteroidota</taxon>
        <taxon>Cytophagia</taxon>
        <taxon>Cytophagales</taxon>
        <taxon>Spirosomataceae</taxon>
        <taxon>Fibrella</taxon>
    </lineage>
</organism>
<feature type="chain" id="PRO_5003630194" description="Lipoprotein" evidence="2">
    <location>
        <begin position="23"/>
        <end position="81"/>
    </location>
</feature>
<dbReference type="PROSITE" id="PS51257">
    <property type="entry name" value="PROKAR_LIPOPROTEIN"/>
    <property type="match status" value="1"/>
</dbReference>
<feature type="region of interest" description="Disordered" evidence="1">
    <location>
        <begin position="31"/>
        <end position="81"/>
    </location>
</feature>
<evidence type="ECO:0000313" key="3">
    <source>
        <dbReference type="EMBL" id="CCG98893.1"/>
    </source>
</evidence>
<accession>I0K440</accession>
<name>I0K440_9BACT</name>
<dbReference type="AlphaFoldDB" id="I0K440"/>
<dbReference type="STRING" id="1166018.FAES_0882"/>
<dbReference type="PATRIC" id="fig|1166018.3.peg.2598"/>
<evidence type="ECO:0000256" key="2">
    <source>
        <dbReference type="SAM" id="SignalP"/>
    </source>
</evidence>
<dbReference type="KEGG" id="fae:FAES_0882"/>
<feature type="signal peptide" evidence="2">
    <location>
        <begin position="1"/>
        <end position="22"/>
    </location>
</feature>
<protein>
    <recommendedName>
        <fullName evidence="5">Lipoprotein</fullName>
    </recommendedName>
</protein>
<evidence type="ECO:0008006" key="5">
    <source>
        <dbReference type="Google" id="ProtNLM"/>
    </source>
</evidence>
<evidence type="ECO:0000256" key="1">
    <source>
        <dbReference type="SAM" id="MobiDB-lite"/>
    </source>
</evidence>
<evidence type="ECO:0000313" key="4">
    <source>
        <dbReference type="Proteomes" id="UP000011058"/>
    </source>
</evidence>
<feature type="compositionally biased region" description="Basic and acidic residues" evidence="1">
    <location>
        <begin position="42"/>
        <end position="81"/>
    </location>
</feature>
<keyword evidence="4" id="KW-1185">Reference proteome</keyword>
<dbReference type="Proteomes" id="UP000011058">
    <property type="component" value="Chromosome"/>
</dbReference>
<dbReference type="RefSeq" id="WP_015329993.1">
    <property type="nucleotide sequence ID" value="NC_020054.1"/>
</dbReference>
<keyword evidence="2" id="KW-0732">Signal</keyword>
<sequence>MKTKQLVLALSMAFLATTTFVACDSKKENKAEEVQDAQEDLNEARAEGDTSEIRDEKADLDSANKEYRDAAKEARRDSLDK</sequence>
<reference evidence="3 4" key="1">
    <citation type="journal article" date="2012" name="J. Bacteriol.">
        <title>Genome Sequence of Fibrella aestuarina BUZ 2T, a Filamentous Marine Bacterium.</title>
        <authorList>
            <person name="Filippini M."/>
            <person name="Qi W."/>
            <person name="Blom J."/>
            <person name="Goesmann A."/>
            <person name="Smits T.H."/>
            <person name="Bagheri H.C."/>
        </authorList>
    </citation>
    <scope>NUCLEOTIDE SEQUENCE [LARGE SCALE GENOMIC DNA]</scope>
    <source>
        <strain evidence="4">BUZ 2T</strain>
    </source>
</reference>